<evidence type="ECO:0000313" key="16">
    <source>
        <dbReference type="Proteomes" id="UP000324705"/>
    </source>
</evidence>
<dbReference type="PROSITE" id="PS00411">
    <property type="entry name" value="KINESIN_MOTOR_1"/>
    <property type="match status" value="1"/>
</dbReference>
<dbReference type="GO" id="GO:0005875">
    <property type="term" value="C:microtubule associated complex"/>
    <property type="evidence" value="ECO:0007669"/>
    <property type="project" value="TreeGrafter"/>
</dbReference>
<dbReference type="Pfam" id="PF00225">
    <property type="entry name" value="Kinesin"/>
    <property type="match status" value="1"/>
</dbReference>
<evidence type="ECO:0000259" key="14">
    <source>
        <dbReference type="PROSITE" id="PS50067"/>
    </source>
</evidence>
<evidence type="ECO:0000256" key="2">
    <source>
        <dbReference type="ARBA" id="ARBA00011738"/>
    </source>
</evidence>
<feature type="compositionally biased region" description="Basic and acidic residues" evidence="13">
    <location>
        <begin position="877"/>
        <end position="894"/>
    </location>
</feature>
<dbReference type="InterPro" id="IPR019821">
    <property type="entry name" value="Kinesin_motor_CS"/>
</dbReference>
<dbReference type="FunFam" id="3.40.850.10:FF:000032">
    <property type="entry name" value="kinesin-like protein KIN-4A isoform X1"/>
    <property type="match status" value="1"/>
</dbReference>
<dbReference type="InterPro" id="IPR027640">
    <property type="entry name" value="Kinesin-like_fam"/>
</dbReference>
<dbReference type="GO" id="GO:0007018">
    <property type="term" value="P:microtubule-based movement"/>
    <property type="evidence" value="ECO:0007669"/>
    <property type="project" value="InterPro"/>
</dbReference>
<dbReference type="PROSITE" id="PS50067">
    <property type="entry name" value="KINESIN_MOTOR_2"/>
    <property type="match status" value="1"/>
</dbReference>
<evidence type="ECO:0000256" key="13">
    <source>
        <dbReference type="SAM" id="MobiDB-lite"/>
    </source>
</evidence>
<dbReference type="InterPro" id="IPR036961">
    <property type="entry name" value="Kinesin_motor_dom_sf"/>
</dbReference>
<dbReference type="GO" id="GO:0005524">
    <property type="term" value="F:ATP binding"/>
    <property type="evidence" value="ECO:0007669"/>
    <property type="project" value="UniProtKB-UniRule"/>
</dbReference>
<comment type="subunit">
    <text evidence="2">Homodimer.</text>
</comment>
<dbReference type="Pfam" id="PF25764">
    <property type="entry name" value="KIF21A_4th"/>
    <property type="match status" value="1"/>
</dbReference>
<evidence type="ECO:0000256" key="7">
    <source>
        <dbReference type="ARBA" id="ARBA00023054"/>
    </source>
</evidence>
<feature type="coiled-coil region" evidence="12">
    <location>
        <begin position="500"/>
        <end position="631"/>
    </location>
</feature>
<dbReference type="SUPFAM" id="SSF52540">
    <property type="entry name" value="P-loop containing nucleoside triphosphate hydrolases"/>
    <property type="match status" value="1"/>
</dbReference>
<dbReference type="GO" id="GO:0003777">
    <property type="term" value="F:microtubule motor activity"/>
    <property type="evidence" value="ECO:0007669"/>
    <property type="project" value="InterPro"/>
</dbReference>
<reference evidence="15 16" key="1">
    <citation type="submission" date="2017-09" db="EMBL/GenBank/DDBJ databases">
        <authorList>
            <consortium name="International Durum Wheat Genome Sequencing Consortium (IDWGSC)"/>
            <person name="Milanesi L."/>
        </authorList>
    </citation>
    <scope>NUCLEOTIDE SEQUENCE [LARGE SCALE GENOMIC DNA]</scope>
    <source>
        <strain evidence="16">cv. Svevo</strain>
    </source>
</reference>
<evidence type="ECO:0000256" key="11">
    <source>
        <dbReference type="PROSITE-ProRule" id="PRU00283"/>
    </source>
</evidence>
<dbReference type="InterPro" id="IPR027417">
    <property type="entry name" value="P-loop_NTPase"/>
</dbReference>
<evidence type="ECO:0000256" key="12">
    <source>
        <dbReference type="SAM" id="Coils"/>
    </source>
</evidence>
<sequence length="1031" mass="115712">MTMEHGEDCCVKVAVHARPLIGDEKLQGCKDCVTVVPGKPQVQIGTHSFTFDHVYGSSGTPSTAMFDECVAPLVEGLFQGYNATVLAYGQTGSGKTYTMGTACKEGTHVGIIPRAMAALFDKIEKLKNQVDFQLRVSFIEILKEEVRDLLDPATVAAGKVENGNGHAGKLSVPGKPPVQIREGSNGVITLSGSTEVHVTTQKEMTTCLEQGSLSRATGSTNMNNQSSSHAIFTITLEQMRKADPIMASDGMPIEEMNDDYLCAKLHLVDLAGSERAKRTGSDGLRFKEGVHINRGLLALGNVISALGDEKKRKEGAHVPYRDSKLTRLLQDSLGGNSKTVMIACISPADINAEETLNTLKYANRARNIQNKPIVNRNPIADEMKRMRQQLEYLQAELVLARGGGVGSDDVQGLRERISWLEHTNEDLCRELYGLRNHVHSDPCEPELHKTVSGYTKGEGLKRSLQSTEPFDVLMTDSVREGNPKDIDDEVAKEWEHTMLQDSLGKELNELNKQLEKKESEMKGYGHDTVALKQHFGKKLMELEEEKRAVQKERDRLLAEVESLNADGQTHKVRDAQLQKLKTFEAQILELKKKQESQVQLLKEKQKSDEAAKKLQEEIHFIKSQKVQLQHKIKQEAEQFRQWKASREKELLQLRKEGRRNEYERHKLQALTQRQKLVLQRKTEEAAMATKRLKEILEARKSSGRDNSAGMNGTSPGSHMSEKSLQKWLDQELEVMVHVHEVRNEYEKQSQLRALLGEELAILKKEDASPPRGKNGNSRTNTLSPNARQARIASLESMVTISSNTLVAMASQLSEAEERERAFSGRGRWNQLRSMGEAKSLLQYIFSVAADARCEVREKEIEIKEMKEQMTELVGIFRHSESRRKELEKQSKQKEQTAPMATTPPGSVNGSAKHTADDSNTPLSPVAVPAQKQLKYSAGIVNSPSKGVAALNKQLKMVPIAQLPVGKKASISGQSGKLWRWKRSHHQWLLQFKWKWQKPWKLSEMIRHSDETITRARPRPQLLITHKPRKVM</sequence>
<evidence type="ECO:0000256" key="10">
    <source>
        <dbReference type="ARBA" id="ARBA00061175"/>
    </source>
</evidence>
<evidence type="ECO:0000256" key="4">
    <source>
        <dbReference type="ARBA" id="ARBA00022701"/>
    </source>
</evidence>
<dbReference type="EMBL" id="LT934120">
    <property type="protein sequence ID" value="VAI30729.1"/>
    <property type="molecule type" value="Genomic_DNA"/>
</dbReference>
<dbReference type="GO" id="GO:0005874">
    <property type="term" value="C:microtubule"/>
    <property type="evidence" value="ECO:0007669"/>
    <property type="project" value="UniProtKB-KW"/>
</dbReference>
<proteinExistence type="inferred from homology"/>
<dbReference type="GO" id="GO:0008017">
    <property type="term" value="F:microtubule binding"/>
    <property type="evidence" value="ECO:0007669"/>
    <property type="project" value="InterPro"/>
</dbReference>
<keyword evidence="9" id="KW-0961">Cell wall biogenesis/degradation</keyword>
<dbReference type="GO" id="GO:0071555">
    <property type="term" value="P:cell wall organization"/>
    <property type="evidence" value="ECO:0007669"/>
    <property type="project" value="UniProtKB-KW"/>
</dbReference>
<feature type="region of interest" description="Disordered" evidence="13">
    <location>
        <begin position="875"/>
        <end position="924"/>
    </location>
</feature>
<feature type="compositionally biased region" description="Polar residues" evidence="13">
    <location>
        <begin position="704"/>
        <end position="717"/>
    </location>
</feature>
<evidence type="ECO:0000256" key="3">
    <source>
        <dbReference type="ARBA" id="ARBA00022490"/>
    </source>
</evidence>
<dbReference type="GO" id="GO:0051231">
    <property type="term" value="P:spindle elongation"/>
    <property type="evidence" value="ECO:0007669"/>
    <property type="project" value="TreeGrafter"/>
</dbReference>
<gene>
    <name evidence="15" type="ORF">TRITD_5Bv1G099680</name>
</gene>
<keyword evidence="6 11" id="KW-0067">ATP-binding</keyword>
<dbReference type="InterPro" id="IPR001752">
    <property type="entry name" value="Kinesin_motor_dom"/>
</dbReference>
<feature type="compositionally biased region" description="Polar residues" evidence="13">
    <location>
        <begin position="903"/>
        <end position="922"/>
    </location>
</feature>
<dbReference type="PANTHER" id="PTHR47969:SF15">
    <property type="entry name" value="CHROMOSOME-ASSOCIATED KINESIN KIF4A-RELATED"/>
    <property type="match status" value="1"/>
</dbReference>
<organism evidence="15 16">
    <name type="scientific">Triticum turgidum subsp. durum</name>
    <name type="common">Durum wheat</name>
    <name type="synonym">Triticum durum</name>
    <dbReference type="NCBI Taxonomy" id="4567"/>
    <lineage>
        <taxon>Eukaryota</taxon>
        <taxon>Viridiplantae</taxon>
        <taxon>Streptophyta</taxon>
        <taxon>Embryophyta</taxon>
        <taxon>Tracheophyta</taxon>
        <taxon>Spermatophyta</taxon>
        <taxon>Magnoliopsida</taxon>
        <taxon>Liliopsida</taxon>
        <taxon>Poales</taxon>
        <taxon>Poaceae</taxon>
        <taxon>BOP clade</taxon>
        <taxon>Pooideae</taxon>
        <taxon>Triticodae</taxon>
        <taxon>Triticeae</taxon>
        <taxon>Triticinae</taxon>
        <taxon>Triticum</taxon>
    </lineage>
</organism>
<evidence type="ECO:0000256" key="9">
    <source>
        <dbReference type="ARBA" id="ARBA00023316"/>
    </source>
</evidence>
<dbReference type="CDD" id="cd01372">
    <property type="entry name" value="KISc_KIF4"/>
    <property type="match status" value="1"/>
</dbReference>
<keyword evidence="8 11" id="KW-0505">Motor protein</keyword>
<dbReference type="Gramene" id="TRITD5Bv1G099680.9">
    <property type="protein sequence ID" value="TRITD5Bv1G099680.9"/>
    <property type="gene ID" value="TRITD5Bv1G099680"/>
</dbReference>
<keyword evidence="16" id="KW-1185">Reference proteome</keyword>
<dbReference type="AlphaFoldDB" id="A0A9R0X666"/>
<evidence type="ECO:0000313" key="15">
    <source>
        <dbReference type="EMBL" id="VAI30729.1"/>
    </source>
</evidence>
<dbReference type="SMART" id="SM00129">
    <property type="entry name" value="KISc"/>
    <property type="match status" value="1"/>
</dbReference>
<dbReference type="GO" id="GO:0007052">
    <property type="term" value="P:mitotic spindle organization"/>
    <property type="evidence" value="ECO:0007669"/>
    <property type="project" value="TreeGrafter"/>
</dbReference>
<dbReference type="PRINTS" id="PR00380">
    <property type="entry name" value="KINESINHEAVY"/>
</dbReference>
<dbReference type="Proteomes" id="UP000324705">
    <property type="component" value="Chromosome 5B"/>
</dbReference>
<keyword evidence="3" id="KW-0963">Cytoplasm</keyword>
<feature type="region of interest" description="Disordered" evidence="13">
    <location>
        <begin position="763"/>
        <end position="782"/>
    </location>
</feature>
<keyword evidence="7 12" id="KW-0175">Coiled coil</keyword>
<comment type="similarity">
    <text evidence="10">Belongs to the TRAFAC class myosin-kinesin ATPase superfamily. Kinesin family. KIN-4 subfamily.</text>
</comment>
<accession>A0A9R0X666</accession>
<dbReference type="PANTHER" id="PTHR47969">
    <property type="entry name" value="CHROMOSOME-ASSOCIATED KINESIN KIF4A-RELATED"/>
    <property type="match status" value="1"/>
</dbReference>
<feature type="region of interest" description="Disordered" evidence="13">
    <location>
        <begin position="698"/>
        <end position="723"/>
    </location>
</feature>
<protein>
    <recommendedName>
        <fullName evidence="14">Kinesin motor domain-containing protein</fullName>
    </recommendedName>
</protein>
<evidence type="ECO:0000256" key="1">
    <source>
        <dbReference type="ARBA" id="ARBA00004496"/>
    </source>
</evidence>
<comment type="subcellular location">
    <subcellularLocation>
        <location evidence="1">Cytoplasm</location>
    </subcellularLocation>
</comment>
<keyword evidence="4" id="KW-0493">Microtubule</keyword>
<evidence type="ECO:0000256" key="5">
    <source>
        <dbReference type="ARBA" id="ARBA00022741"/>
    </source>
</evidence>
<feature type="binding site" evidence="11">
    <location>
        <begin position="89"/>
        <end position="96"/>
    </location>
    <ligand>
        <name>ATP</name>
        <dbReference type="ChEBI" id="CHEBI:30616"/>
    </ligand>
</feature>
<feature type="domain" description="Kinesin motor" evidence="14">
    <location>
        <begin position="10"/>
        <end position="368"/>
    </location>
</feature>
<dbReference type="GO" id="GO:0005737">
    <property type="term" value="C:cytoplasm"/>
    <property type="evidence" value="ECO:0007669"/>
    <property type="project" value="UniProtKB-SubCell"/>
</dbReference>
<name>A0A9R0X666_TRITD</name>
<evidence type="ECO:0000256" key="6">
    <source>
        <dbReference type="ARBA" id="ARBA00022840"/>
    </source>
</evidence>
<evidence type="ECO:0000256" key="8">
    <source>
        <dbReference type="ARBA" id="ARBA00023175"/>
    </source>
</evidence>
<keyword evidence="5 11" id="KW-0547">Nucleotide-binding</keyword>
<dbReference type="Gene3D" id="3.40.850.10">
    <property type="entry name" value="Kinesin motor domain"/>
    <property type="match status" value="1"/>
</dbReference>